<feature type="compositionally biased region" description="Polar residues" evidence="1">
    <location>
        <begin position="1"/>
        <end position="12"/>
    </location>
</feature>
<comment type="caution">
    <text evidence="2">The sequence shown here is derived from an EMBL/GenBank/DDBJ whole genome shotgun (WGS) entry which is preliminary data.</text>
</comment>
<feature type="compositionally biased region" description="Basic and acidic residues" evidence="1">
    <location>
        <begin position="150"/>
        <end position="164"/>
    </location>
</feature>
<dbReference type="Proteomes" id="UP000283269">
    <property type="component" value="Unassembled WGS sequence"/>
</dbReference>
<feature type="region of interest" description="Disordered" evidence="1">
    <location>
        <begin position="1"/>
        <end position="26"/>
    </location>
</feature>
<dbReference type="AlphaFoldDB" id="A0A409WX21"/>
<feature type="region of interest" description="Disordered" evidence="1">
    <location>
        <begin position="284"/>
        <end position="376"/>
    </location>
</feature>
<proteinExistence type="predicted"/>
<reference evidence="2 3" key="1">
    <citation type="journal article" date="2018" name="Evol. Lett.">
        <title>Horizontal gene cluster transfer increased hallucinogenic mushroom diversity.</title>
        <authorList>
            <person name="Reynolds H.T."/>
            <person name="Vijayakumar V."/>
            <person name="Gluck-Thaler E."/>
            <person name="Korotkin H.B."/>
            <person name="Matheny P.B."/>
            <person name="Slot J.C."/>
        </authorList>
    </citation>
    <scope>NUCLEOTIDE SEQUENCE [LARGE SCALE GENOMIC DNA]</scope>
    <source>
        <strain evidence="2 3">2631</strain>
    </source>
</reference>
<dbReference type="OrthoDB" id="3032433at2759"/>
<evidence type="ECO:0000313" key="2">
    <source>
        <dbReference type="EMBL" id="PPQ83073.1"/>
    </source>
</evidence>
<dbReference type="InParanoid" id="A0A409WX21"/>
<keyword evidence="3" id="KW-1185">Reference proteome</keyword>
<accession>A0A409WX21</accession>
<sequence>HLYTPSQNSPSPSRRLVPSGLINQRYPPQDSNPYSFEFCYPHTAYVPIPVPQIRVISSRNLLSFRTPIRTWPTNTSPGALTVTSFNLINKSSTSEESDEEKNGPWTTVQSKSSKRHEAATRRENSVEELRKHAKKRAHGRSPEIDLVIHQAEKSLSKDEKVRIDRRNKKVHRERSVSLGEGTSKNKGKFIDPREWGNANIPEAELSSRAQKDAFKEAKKHAKKLNKNKIISSGQVRPIISESISTAPGIRFDQMANHSRLRTNPLPISARPTAHINPKSFLASALKSVTPSKKKIKNYKKAPTTSSSNSPSSSSSSESSSESNDSSSNSSSDDSSSESSEDLPRKSDKRKRHRKHHKSKPSGGKAFKPSTYDGRAD</sequence>
<feature type="non-terminal residue" evidence="2">
    <location>
        <position position="1"/>
    </location>
</feature>
<protein>
    <submittedName>
        <fullName evidence="2">Uncharacterized protein</fullName>
    </submittedName>
</protein>
<evidence type="ECO:0000256" key="1">
    <source>
        <dbReference type="SAM" id="MobiDB-lite"/>
    </source>
</evidence>
<feature type="compositionally biased region" description="Basic and acidic residues" evidence="1">
    <location>
        <begin position="115"/>
        <end position="130"/>
    </location>
</feature>
<feature type="compositionally biased region" description="Basic residues" evidence="1">
    <location>
        <begin position="346"/>
        <end position="359"/>
    </location>
</feature>
<feature type="region of interest" description="Disordered" evidence="1">
    <location>
        <begin position="91"/>
        <end position="195"/>
    </location>
</feature>
<name>A0A409WX21_PSICY</name>
<gene>
    <name evidence="2" type="ORF">CVT25_003827</name>
</gene>
<evidence type="ECO:0000313" key="3">
    <source>
        <dbReference type="Proteomes" id="UP000283269"/>
    </source>
</evidence>
<feature type="non-terminal residue" evidence="2">
    <location>
        <position position="376"/>
    </location>
</feature>
<dbReference type="EMBL" id="NHYD01003052">
    <property type="protein sequence ID" value="PPQ83073.1"/>
    <property type="molecule type" value="Genomic_DNA"/>
</dbReference>
<organism evidence="2 3">
    <name type="scientific">Psilocybe cyanescens</name>
    <dbReference type="NCBI Taxonomy" id="93625"/>
    <lineage>
        <taxon>Eukaryota</taxon>
        <taxon>Fungi</taxon>
        <taxon>Dikarya</taxon>
        <taxon>Basidiomycota</taxon>
        <taxon>Agaricomycotina</taxon>
        <taxon>Agaricomycetes</taxon>
        <taxon>Agaricomycetidae</taxon>
        <taxon>Agaricales</taxon>
        <taxon>Agaricineae</taxon>
        <taxon>Strophariaceae</taxon>
        <taxon>Psilocybe</taxon>
    </lineage>
</organism>
<feature type="compositionally biased region" description="Low complexity" evidence="1">
    <location>
        <begin position="305"/>
        <end position="333"/>
    </location>
</feature>